<dbReference type="Proteomes" id="UP001228905">
    <property type="component" value="Unassembled WGS sequence"/>
</dbReference>
<evidence type="ECO:0000259" key="1">
    <source>
        <dbReference type="Pfam" id="PF01878"/>
    </source>
</evidence>
<dbReference type="PANTHER" id="PTHR14087">
    <property type="entry name" value="THYMOCYTE NUCLEAR PROTEIN 1"/>
    <property type="match status" value="1"/>
</dbReference>
<gene>
    <name evidence="2" type="ORF">QO010_002770</name>
</gene>
<accession>A0ABU0IUG1</accession>
<comment type="caution">
    <text evidence="2">The sequence shown here is derived from an EMBL/GenBank/DDBJ whole genome shotgun (WGS) entry which is preliminary data.</text>
</comment>
<evidence type="ECO:0000313" key="3">
    <source>
        <dbReference type="Proteomes" id="UP001228905"/>
    </source>
</evidence>
<dbReference type="InterPro" id="IPR052181">
    <property type="entry name" value="5hmC_binding"/>
</dbReference>
<dbReference type="Gene3D" id="3.10.590.10">
    <property type="entry name" value="ph1033 like domains"/>
    <property type="match status" value="1"/>
</dbReference>
<dbReference type="InterPro" id="IPR047197">
    <property type="entry name" value="THYN1-like_EVE"/>
</dbReference>
<keyword evidence="3" id="KW-1185">Reference proteome</keyword>
<dbReference type="InterPro" id="IPR015947">
    <property type="entry name" value="PUA-like_sf"/>
</dbReference>
<dbReference type="Pfam" id="PF01878">
    <property type="entry name" value="EVE"/>
    <property type="match status" value="1"/>
</dbReference>
<dbReference type="RefSeq" id="WP_307350043.1">
    <property type="nucleotide sequence ID" value="NZ_JAUSVS010000005.1"/>
</dbReference>
<organism evidence="2 3">
    <name type="scientific">Caulobacter ginsengisoli</name>
    <dbReference type="NCBI Taxonomy" id="400775"/>
    <lineage>
        <taxon>Bacteria</taxon>
        <taxon>Pseudomonadati</taxon>
        <taxon>Pseudomonadota</taxon>
        <taxon>Alphaproteobacteria</taxon>
        <taxon>Caulobacterales</taxon>
        <taxon>Caulobacteraceae</taxon>
        <taxon>Caulobacter</taxon>
    </lineage>
</organism>
<name>A0ABU0IUG1_9CAUL</name>
<proteinExistence type="predicted"/>
<feature type="domain" description="EVE" evidence="1">
    <location>
        <begin position="5"/>
        <end position="133"/>
    </location>
</feature>
<sequence length="138" mass="15368">MTAPQHWLIKSEPTVYSFADLQRDGGTVWDGVRNNQAALYLKAMKVGDECFFYHSQKDLAVVGIAKVSKEAFLDPSDPAGRFVAVEVAPVKPLKQPVTLAQMKAEPKLADMVMFRLFRLSVTPITDDQWKIILGISDT</sequence>
<dbReference type="EMBL" id="JAUSVS010000005">
    <property type="protein sequence ID" value="MDQ0464986.1"/>
    <property type="molecule type" value="Genomic_DNA"/>
</dbReference>
<dbReference type="PANTHER" id="PTHR14087:SF7">
    <property type="entry name" value="THYMOCYTE NUCLEAR PROTEIN 1"/>
    <property type="match status" value="1"/>
</dbReference>
<dbReference type="SUPFAM" id="SSF88697">
    <property type="entry name" value="PUA domain-like"/>
    <property type="match status" value="1"/>
</dbReference>
<dbReference type="InterPro" id="IPR002740">
    <property type="entry name" value="EVE_domain"/>
</dbReference>
<protein>
    <submittedName>
        <fullName evidence="2">RNA-binding protein with PUA-like domain</fullName>
    </submittedName>
</protein>
<evidence type="ECO:0000313" key="2">
    <source>
        <dbReference type="EMBL" id="MDQ0464986.1"/>
    </source>
</evidence>
<dbReference type="CDD" id="cd21133">
    <property type="entry name" value="EVE"/>
    <property type="match status" value="1"/>
</dbReference>
<reference evidence="2 3" key="1">
    <citation type="submission" date="2023-07" db="EMBL/GenBank/DDBJ databases">
        <title>Genomic Encyclopedia of Type Strains, Phase IV (KMG-IV): sequencing the most valuable type-strain genomes for metagenomic binning, comparative biology and taxonomic classification.</title>
        <authorList>
            <person name="Goeker M."/>
        </authorList>
    </citation>
    <scope>NUCLEOTIDE SEQUENCE [LARGE SCALE GENOMIC DNA]</scope>
    <source>
        <strain evidence="2 3">DSM 18695</strain>
    </source>
</reference>